<dbReference type="CDD" id="cd03313">
    <property type="entry name" value="enolase"/>
    <property type="match status" value="1"/>
</dbReference>
<feature type="active site" description="Proton acceptor" evidence="9">
    <location>
        <position position="341"/>
    </location>
</feature>
<dbReference type="GO" id="GO:0004634">
    <property type="term" value="F:phosphopyruvate hydratase activity"/>
    <property type="evidence" value="ECO:0007669"/>
    <property type="project" value="UniProtKB-EC"/>
</dbReference>
<dbReference type="PANTHER" id="PTHR11902:SF1">
    <property type="entry name" value="ENOLASE"/>
    <property type="match status" value="1"/>
</dbReference>
<accession>A0ABS4QHK4</accession>
<dbReference type="HAMAP" id="MF_00318">
    <property type="entry name" value="Enolase"/>
    <property type="match status" value="1"/>
</dbReference>
<feature type="domain" description="Enolase C-terminal TIM barrel" evidence="10">
    <location>
        <begin position="141"/>
        <end position="429"/>
    </location>
</feature>
<dbReference type="EMBL" id="JAGGMR010000001">
    <property type="protein sequence ID" value="MBP2191172.1"/>
    <property type="molecule type" value="Genomic_DNA"/>
</dbReference>
<dbReference type="SUPFAM" id="SSF51604">
    <property type="entry name" value="Enolase C-terminal domain-like"/>
    <property type="match status" value="1"/>
</dbReference>
<dbReference type="SFLD" id="SFLDS00001">
    <property type="entry name" value="Enolase"/>
    <property type="match status" value="1"/>
</dbReference>
<feature type="binding site" evidence="9">
    <location>
        <position position="245"/>
    </location>
    <ligand>
        <name>Mg(2+)</name>
        <dbReference type="ChEBI" id="CHEBI:18420"/>
    </ligand>
</feature>
<dbReference type="Proteomes" id="UP001519325">
    <property type="component" value="Unassembled WGS sequence"/>
</dbReference>
<dbReference type="SMART" id="SM01192">
    <property type="entry name" value="Enolase_C"/>
    <property type="match status" value="1"/>
</dbReference>
<dbReference type="PROSITE" id="PS00723">
    <property type="entry name" value="POLYPRENYL_SYNTHASE_1"/>
    <property type="match status" value="1"/>
</dbReference>
<keyword evidence="8 9" id="KW-0456">Lyase</keyword>
<keyword evidence="5 9" id="KW-0964">Secreted</keyword>
<reference evidence="12 13" key="1">
    <citation type="submission" date="2021-03" db="EMBL/GenBank/DDBJ databases">
        <title>Sequencing the genomes of 1000 actinobacteria strains.</title>
        <authorList>
            <person name="Klenk H.-P."/>
        </authorList>
    </citation>
    <scope>NUCLEOTIDE SEQUENCE [LARGE SCALE GENOMIC DNA]</scope>
    <source>
        <strain evidence="12 13">DSM 45516</strain>
    </source>
</reference>
<sequence>MTDTAIRDITAWEGLDSRGKPTVGCEVLLAGGARGQAYVPSGASTGRHEARELRDGGTRYSGQGVRRAVANATTILADSVRGLDALDRVAVDAALRAADGTPDLGAVGANAVLAVSVSTALAAADAQRIPLYRLVAAAGDDPLLPLPMVNIISGGAHAGRSIDVQDFLAVPVGAQSFSEAIEYSARVRQGTADVLAERGHSVALVADEGGLGPVLPTNRAALDMVVAGIERAGLRPGSDIGIAVDIAATQFLAQDGHYVLAAEGDRRLSAAELIDELADWCERYPIISLEDALGEDDWTGWARATERLGHRQLLGDDFFVTDPERLRRGIRDKAANAVLVKPNQTGTLSDAHTVVRLAQDNGYRTVLSARSGETEDAWPADLALGWRTGQIKVGSTMRSERTAKWNRLLQIEAQLGDRIEYAGAVAISAPAGDRARA</sequence>
<dbReference type="InterPro" id="IPR000941">
    <property type="entry name" value="Enolase"/>
</dbReference>
<evidence type="ECO:0000259" key="11">
    <source>
        <dbReference type="SMART" id="SM01193"/>
    </source>
</evidence>
<comment type="cofactor">
    <cofactor evidence="9">
        <name>Mg(2+)</name>
        <dbReference type="ChEBI" id="CHEBI:18420"/>
    </cofactor>
    <text evidence="9">Binds a second Mg(2+) ion via substrate during catalysis.</text>
</comment>
<feature type="binding site" evidence="9">
    <location>
        <position position="392"/>
    </location>
    <ligand>
        <name>(2R)-2-phosphoglycerate</name>
        <dbReference type="ChEBI" id="CHEBI:58289"/>
    </ligand>
</feature>
<organism evidence="12 13">
    <name type="scientific">Nocardia goodfellowii</name>
    <dbReference type="NCBI Taxonomy" id="882446"/>
    <lineage>
        <taxon>Bacteria</taxon>
        <taxon>Bacillati</taxon>
        <taxon>Actinomycetota</taxon>
        <taxon>Actinomycetes</taxon>
        <taxon>Mycobacteriales</taxon>
        <taxon>Nocardiaceae</taxon>
        <taxon>Nocardia</taxon>
    </lineage>
</organism>
<dbReference type="InterPro" id="IPR033749">
    <property type="entry name" value="Polyprenyl_synt_CS"/>
</dbReference>
<dbReference type="Gene3D" id="3.20.20.120">
    <property type="entry name" value="Enolase-like C-terminal domain"/>
    <property type="match status" value="1"/>
</dbReference>
<evidence type="ECO:0000256" key="4">
    <source>
        <dbReference type="ARBA" id="ARBA00017068"/>
    </source>
</evidence>
<dbReference type="Pfam" id="PF00113">
    <property type="entry name" value="Enolase_C"/>
    <property type="match status" value="1"/>
</dbReference>
<evidence type="ECO:0000256" key="3">
    <source>
        <dbReference type="ARBA" id="ARBA00012058"/>
    </source>
</evidence>
<dbReference type="RefSeq" id="WP_209892380.1">
    <property type="nucleotide sequence ID" value="NZ_JAGGMR010000001.1"/>
</dbReference>
<feature type="binding site" evidence="9">
    <location>
        <position position="370"/>
    </location>
    <ligand>
        <name>(2R)-2-phosphoglycerate</name>
        <dbReference type="ChEBI" id="CHEBI:58289"/>
    </ligand>
</feature>
<dbReference type="PIRSF" id="PIRSF001400">
    <property type="entry name" value="Enolase"/>
    <property type="match status" value="1"/>
</dbReference>
<dbReference type="InterPro" id="IPR020810">
    <property type="entry name" value="Enolase_C"/>
</dbReference>
<comment type="function">
    <text evidence="9">Catalyzes the reversible conversion of 2-phosphoglycerate (2-PG) into phosphoenolpyruvate (PEP). It is essential for the degradation of carbohydrates via glycolysis.</text>
</comment>
<name>A0ABS4QHK4_9NOCA</name>
<keyword evidence="9" id="KW-0479">Metal-binding</keyword>
<comment type="pathway">
    <text evidence="1 9">Carbohydrate degradation; glycolysis; pyruvate from D-glyceraldehyde 3-phosphate: step 4/5.</text>
</comment>
<dbReference type="PANTHER" id="PTHR11902">
    <property type="entry name" value="ENOLASE"/>
    <property type="match status" value="1"/>
</dbReference>
<dbReference type="PRINTS" id="PR00148">
    <property type="entry name" value="ENOLASE"/>
</dbReference>
<evidence type="ECO:0000256" key="8">
    <source>
        <dbReference type="ARBA" id="ARBA00023239"/>
    </source>
</evidence>
<feature type="domain" description="Enolase N-terminal" evidence="11">
    <location>
        <begin position="6"/>
        <end position="135"/>
    </location>
</feature>
<dbReference type="SUPFAM" id="SSF54826">
    <property type="entry name" value="Enolase N-terminal domain-like"/>
    <property type="match status" value="1"/>
</dbReference>
<feature type="binding site" evidence="9">
    <location>
        <position position="165"/>
    </location>
    <ligand>
        <name>(2R)-2-phosphoglycerate</name>
        <dbReference type="ChEBI" id="CHEBI:58289"/>
    </ligand>
</feature>
<dbReference type="InterPro" id="IPR029017">
    <property type="entry name" value="Enolase-like_N"/>
</dbReference>
<evidence type="ECO:0000313" key="13">
    <source>
        <dbReference type="Proteomes" id="UP001519325"/>
    </source>
</evidence>
<dbReference type="Pfam" id="PF03952">
    <property type="entry name" value="Enolase_N"/>
    <property type="match status" value="1"/>
</dbReference>
<comment type="caution">
    <text evidence="12">The sequence shown here is derived from an EMBL/GenBank/DDBJ whole genome shotgun (WGS) entry which is preliminary data.</text>
</comment>
<keyword evidence="13" id="KW-1185">Reference proteome</keyword>
<protein>
    <recommendedName>
        <fullName evidence="4 9">Enolase</fullName>
        <ecNumber evidence="3 9">4.2.1.11</ecNumber>
    </recommendedName>
    <alternativeName>
        <fullName evidence="9">2-phospho-D-glycerate hydro-lyase</fullName>
    </alternativeName>
    <alternativeName>
        <fullName evidence="9">2-phosphoglycerate dehydratase</fullName>
    </alternativeName>
</protein>
<dbReference type="Gene3D" id="3.30.390.10">
    <property type="entry name" value="Enolase-like, N-terminal domain"/>
    <property type="match status" value="1"/>
</dbReference>
<evidence type="ECO:0000259" key="10">
    <source>
        <dbReference type="SMART" id="SM01192"/>
    </source>
</evidence>
<feature type="binding site" evidence="9">
    <location>
        <position position="371"/>
    </location>
    <ligand>
        <name>(2R)-2-phosphoglycerate</name>
        <dbReference type="ChEBI" id="CHEBI:58289"/>
    </ligand>
</feature>
<evidence type="ECO:0000313" key="12">
    <source>
        <dbReference type="EMBL" id="MBP2191172.1"/>
    </source>
</evidence>
<keyword evidence="9" id="KW-0963">Cytoplasm</keyword>
<dbReference type="InterPro" id="IPR036849">
    <property type="entry name" value="Enolase-like_C_sf"/>
</dbReference>
<gene>
    <name evidence="9" type="primary">eno</name>
    <name evidence="12" type="ORF">BJ987_004073</name>
</gene>
<dbReference type="NCBIfam" id="TIGR01060">
    <property type="entry name" value="eno"/>
    <property type="match status" value="1"/>
</dbReference>
<proteinExistence type="inferred from homology"/>
<dbReference type="SMART" id="SM01193">
    <property type="entry name" value="Enolase_N"/>
    <property type="match status" value="1"/>
</dbReference>
<evidence type="ECO:0000256" key="7">
    <source>
        <dbReference type="ARBA" id="ARBA00023152"/>
    </source>
</evidence>
<dbReference type="EC" id="4.2.1.11" evidence="3 9"/>
<evidence type="ECO:0000256" key="2">
    <source>
        <dbReference type="ARBA" id="ARBA00009604"/>
    </source>
</evidence>
<keyword evidence="7 9" id="KW-0324">Glycolysis</keyword>
<evidence type="ECO:0000256" key="6">
    <source>
        <dbReference type="ARBA" id="ARBA00022842"/>
    </source>
</evidence>
<dbReference type="InterPro" id="IPR020811">
    <property type="entry name" value="Enolase_N"/>
</dbReference>
<evidence type="ECO:0000256" key="5">
    <source>
        <dbReference type="ARBA" id="ARBA00022525"/>
    </source>
</evidence>
<comment type="similarity">
    <text evidence="2 9">Belongs to the enolase family.</text>
</comment>
<feature type="binding site" evidence="9">
    <location>
        <position position="316"/>
    </location>
    <ligand>
        <name>Mg(2+)</name>
        <dbReference type="ChEBI" id="CHEBI:18420"/>
    </ligand>
</feature>
<comment type="catalytic activity">
    <reaction evidence="9">
        <text>(2R)-2-phosphoglycerate = phosphoenolpyruvate + H2O</text>
        <dbReference type="Rhea" id="RHEA:10164"/>
        <dbReference type="ChEBI" id="CHEBI:15377"/>
        <dbReference type="ChEBI" id="CHEBI:58289"/>
        <dbReference type="ChEBI" id="CHEBI:58702"/>
        <dbReference type="EC" id="4.2.1.11"/>
    </reaction>
</comment>
<feature type="active site" description="Proton donor" evidence="9">
    <location>
        <position position="208"/>
    </location>
</feature>
<feature type="binding site" evidence="9">
    <location>
        <position position="341"/>
    </location>
    <ligand>
        <name>(2R)-2-phosphoglycerate</name>
        <dbReference type="ChEBI" id="CHEBI:58289"/>
    </ligand>
</feature>
<dbReference type="SFLD" id="SFLDF00002">
    <property type="entry name" value="enolase"/>
    <property type="match status" value="1"/>
</dbReference>
<evidence type="ECO:0000256" key="9">
    <source>
        <dbReference type="HAMAP-Rule" id="MF_00318"/>
    </source>
</evidence>
<feature type="binding site" evidence="9">
    <location>
        <position position="290"/>
    </location>
    <ligand>
        <name>Mg(2+)</name>
        <dbReference type="ChEBI" id="CHEBI:18420"/>
    </ligand>
</feature>
<evidence type="ECO:0000256" key="1">
    <source>
        <dbReference type="ARBA" id="ARBA00005031"/>
    </source>
</evidence>
<keyword evidence="6 9" id="KW-0460">Magnesium</keyword>
<comment type="subcellular location">
    <subcellularLocation>
        <location evidence="9">Cytoplasm</location>
    </subcellularLocation>
    <subcellularLocation>
        <location evidence="9">Secreted</location>
    </subcellularLocation>
    <subcellularLocation>
        <location evidence="9">Cell surface</location>
    </subcellularLocation>
    <text evidence="9">Fractions of enolase are present in both the cytoplasm and on the cell surface.</text>
</comment>
<dbReference type="SFLD" id="SFLDG00178">
    <property type="entry name" value="enolase"/>
    <property type="match status" value="1"/>
</dbReference>